<dbReference type="SUPFAM" id="SSF82199">
    <property type="entry name" value="SET domain"/>
    <property type="match status" value="1"/>
</dbReference>
<sequence>MGRYLVASRDIAAGEWILRSLEPLVVGPCQGGRPALCLACHVQLGLPLRLGAHCPRCGLPLCSADCPGPYHAAECALLVAGGATPLAPDLLDVRPDLYNAIVPLRCLALRDADPEKWAAVNQMEAHNDVRRARPAIWQANEQLVVEPIRSAWRLASRFSADEVHTVCGVLEVNAFEVGPQGCSVRALYPAAYLMSHDCTPNTSHADDAERRLSVRATLAIPKGQPVTLSYAYTLQGTLRRRQHLREGKFFDCVCRRCSDKTELGTFCSALICPKCGEARVLPTDPLDEASAWECVACAQYSANAASVDLLLRRLGDQAEAIDANDVHEFEAFITKHEKLLPPCHYLMLGAKHSLCQLYGKAAEYLISDLSDDMLRRKRDLCQQLLPLIDLLEPGLSRLRGTILYELHAPIMVLATRAFETRSINKKDLQQQMRRVAQCLEQAAQILALDPEDSPERQMADAAAQALVQVNEWRRQIGNNQKC</sequence>
<dbReference type="Gene3D" id="6.10.140.2220">
    <property type="match status" value="1"/>
</dbReference>
<dbReference type="CDD" id="cd20071">
    <property type="entry name" value="SET_SMYD"/>
    <property type="match status" value="1"/>
</dbReference>
<dbReference type="OrthoDB" id="265717at2759"/>
<name>A0A8S1DJB5_9INSE</name>
<keyword evidence="3" id="KW-1185">Reference proteome</keyword>
<reference evidence="2 3" key="1">
    <citation type="submission" date="2020-04" db="EMBL/GenBank/DDBJ databases">
        <authorList>
            <person name="Alioto T."/>
            <person name="Alioto T."/>
            <person name="Gomez Garrido J."/>
        </authorList>
    </citation>
    <scope>NUCLEOTIDE SEQUENCE [LARGE SCALE GENOMIC DNA]</scope>
</reference>
<dbReference type="InterPro" id="IPR001214">
    <property type="entry name" value="SET_dom"/>
</dbReference>
<dbReference type="PANTHER" id="PTHR46455">
    <property type="entry name" value="SET AND MYND DOMAIN CONTAINING, ARTHROPOD-SPECIFIC, MEMBER 4, ISOFORM A"/>
    <property type="match status" value="1"/>
</dbReference>
<evidence type="ECO:0000313" key="3">
    <source>
        <dbReference type="Proteomes" id="UP000494165"/>
    </source>
</evidence>
<dbReference type="Pfam" id="PF00856">
    <property type="entry name" value="SET"/>
    <property type="match status" value="1"/>
</dbReference>
<dbReference type="EMBL" id="CADEPI010000324">
    <property type="protein sequence ID" value="CAB3383803.1"/>
    <property type="molecule type" value="Genomic_DNA"/>
</dbReference>
<organism evidence="2 3">
    <name type="scientific">Cloeon dipterum</name>
    <dbReference type="NCBI Taxonomy" id="197152"/>
    <lineage>
        <taxon>Eukaryota</taxon>
        <taxon>Metazoa</taxon>
        <taxon>Ecdysozoa</taxon>
        <taxon>Arthropoda</taxon>
        <taxon>Hexapoda</taxon>
        <taxon>Insecta</taxon>
        <taxon>Pterygota</taxon>
        <taxon>Palaeoptera</taxon>
        <taxon>Ephemeroptera</taxon>
        <taxon>Pisciforma</taxon>
        <taxon>Baetidae</taxon>
        <taxon>Cloeon</taxon>
    </lineage>
</organism>
<protein>
    <recommendedName>
        <fullName evidence="1">SET domain-containing protein</fullName>
    </recommendedName>
</protein>
<dbReference type="GO" id="GO:0008170">
    <property type="term" value="F:N-methyltransferase activity"/>
    <property type="evidence" value="ECO:0007669"/>
    <property type="project" value="UniProtKB-ARBA"/>
</dbReference>
<dbReference type="PANTHER" id="PTHR46455:SF5">
    <property type="entry name" value="SET AND MYND DOMAIN CONTAINING, ARTHROPOD-SPECIFIC, MEMBER 4, ISOFORM A"/>
    <property type="match status" value="1"/>
</dbReference>
<dbReference type="GO" id="GO:0008276">
    <property type="term" value="F:protein methyltransferase activity"/>
    <property type="evidence" value="ECO:0007669"/>
    <property type="project" value="UniProtKB-ARBA"/>
</dbReference>
<dbReference type="InterPro" id="IPR053010">
    <property type="entry name" value="SET_SmydA-8"/>
</dbReference>
<evidence type="ECO:0000259" key="1">
    <source>
        <dbReference type="PROSITE" id="PS50280"/>
    </source>
</evidence>
<dbReference type="Gene3D" id="1.10.220.160">
    <property type="match status" value="1"/>
</dbReference>
<dbReference type="Gene3D" id="2.170.270.10">
    <property type="entry name" value="SET domain"/>
    <property type="match status" value="1"/>
</dbReference>
<feature type="domain" description="SET" evidence="1">
    <location>
        <begin position="1"/>
        <end position="231"/>
    </location>
</feature>
<comment type="caution">
    <text evidence="2">The sequence shown here is derived from an EMBL/GenBank/DDBJ whole genome shotgun (WGS) entry which is preliminary data.</text>
</comment>
<dbReference type="GO" id="GO:0008757">
    <property type="term" value="F:S-adenosylmethionine-dependent methyltransferase activity"/>
    <property type="evidence" value="ECO:0007669"/>
    <property type="project" value="UniProtKB-ARBA"/>
</dbReference>
<dbReference type="Proteomes" id="UP000494165">
    <property type="component" value="Unassembled WGS sequence"/>
</dbReference>
<evidence type="ECO:0000313" key="2">
    <source>
        <dbReference type="EMBL" id="CAB3383803.1"/>
    </source>
</evidence>
<dbReference type="InterPro" id="IPR046341">
    <property type="entry name" value="SET_dom_sf"/>
</dbReference>
<proteinExistence type="predicted"/>
<accession>A0A8S1DJB5</accession>
<dbReference type="AlphaFoldDB" id="A0A8S1DJB5"/>
<dbReference type="PROSITE" id="PS50280">
    <property type="entry name" value="SET"/>
    <property type="match status" value="1"/>
</dbReference>
<gene>
    <name evidence="2" type="ORF">CLODIP_2_CD03483</name>
</gene>